<dbReference type="GO" id="GO:0005886">
    <property type="term" value="C:plasma membrane"/>
    <property type="evidence" value="ECO:0007669"/>
    <property type="project" value="UniProtKB-SubCell"/>
</dbReference>
<dbReference type="InterPro" id="IPR003661">
    <property type="entry name" value="HisK_dim/P_dom"/>
</dbReference>
<organism evidence="16 17">
    <name type="scientific">Sporolactobacillus shoreae</name>
    <dbReference type="NCBI Taxonomy" id="1465501"/>
    <lineage>
        <taxon>Bacteria</taxon>
        <taxon>Bacillati</taxon>
        <taxon>Bacillota</taxon>
        <taxon>Bacilli</taxon>
        <taxon>Bacillales</taxon>
        <taxon>Sporolactobacillaceae</taxon>
        <taxon>Sporolactobacillus</taxon>
    </lineage>
</organism>
<evidence type="ECO:0000256" key="3">
    <source>
        <dbReference type="ARBA" id="ARBA00012438"/>
    </source>
</evidence>
<feature type="transmembrane region" description="Helical" evidence="14">
    <location>
        <begin position="179"/>
        <end position="198"/>
    </location>
</feature>
<comment type="catalytic activity">
    <reaction evidence="1">
        <text>ATP + protein L-histidine = ADP + protein N-phospho-L-histidine.</text>
        <dbReference type="EC" id="2.7.13.3"/>
    </reaction>
</comment>
<evidence type="ECO:0000256" key="10">
    <source>
        <dbReference type="ARBA" id="ARBA00022840"/>
    </source>
</evidence>
<keyword evidence="4" id="KW-1003">Cell membrane</keyword>
<keyword evidence="17" id="KW-1185">Reference proteome</keyword>
<dbReference type="RefSeq" id="WP_135346877.1">
    <property type="nucleotide sequence ID" value="NZ_SRJD01000001.1"/>
</dbReference>
<feature type="transmembrane region" description="Helical" evidence="14">
    <location>
        <begin position="155"/>
        <end position="173"/>
    </location>
</feature>
<dbReference type="GO" id="GO:0000155">
    <property type="term" value="F:phosphorelay sensor kinase activity"/>
    <property type="evidence" value="ECO:0007669"/>
    <property type="project" value="InterPro"/>
</dbReference>
<dbReference type="AlphaFoldDB" id="A0A4Z0GTC1"/>
<dbReference type="Proteomes" id="UP000298347">
    <property type="component" value="Unassembled WGS sequence"/>
</dbReference>
<reference evidence="16 17" key="1">
    <citation type="journal article" date="2015" name="Int. J. Syst. Evol. Microbiol.">
        <title>Sporolactobacillus shoreae sp. nov. and Sporolactobacillus spathodeae sp. nov., two spore-forming lactic acid bacteria isolated from tree barks in Thailand.</title>
        <authorList>
            <person name="Thamacharoensuk T."/>
            <person name="Kitahara M."/>
            <person name="Ohkuma M."/>
            <person name="Thongchul N."/>
            <person name="Tanasupawat S."/>
        </authorList>
    </citation>
    <scope>NUCLEOTIDE SEQUENCE [LARGE SCALE GENOMIC DNA]</scope>
    <source>
        <strain evidence="16 17">BK92</strain>
    </source>
</reference>
<protein>
    <recommendedName>
        <fullName evidence="3">histidine kinase</fullName>
        <ecNumber evidence="3">2.7.13.3</ecNumber>
    </recommendedName>
</protein>
<feature type="transmembrane region" description="Helical" evidence="14">
    <location>
        <begin position="93"/>
        <end position="116"/>
    </location>
</feature>
<evidence type="ECO:0000313" key="16">
    <source>
        <dbReference type="EMBL" id="TGB00231.1"/>
    </source>
</evidence>
<keyword evidence="6" id="KW-0808">Transferase</keyword>
<dbReference type="EMBL" id="SRJD01000001">
    <property type="protein sequence ID" value="TGB00231.1"/>
    <property type="molecule type" value="Genomic_DNA"/>
</dbReference>
<comment type="caution">
    <text evidence="16">The sequence shown here is derived from an EMBL/GenBank/DDBJ whole genome shotgun (WGS) entry which is preliminary data.</text>
</comment>
<comment type="subcellular location">
    <subcellularLocation>
        <location evidence="2">Cell membrane</location>
        <topology evidence="2">Multi-pass membrane protein</topology>
    </subcellularLocation>
</comment>
<evidence type="ECO:0000256" key="6">
    <source>
        <dbReference type="ARBA" id="ARBA00022679"/>
    </source>
</evidence>
<keyword evidence="8" id="KW-0547">Nucleotide-binding</keyword>
<keyword evidence="11 14" id="KW-1133">Transmembrane helix</keyword>
<proteinExistence type="predicted"/>
<evidence type="ECO:0000256" key="13">
    <source>
        <dbReference type="ARBA" id="ARBA00023136"/>
    </source>
</evidence>
<evidence type="ECO:0000259" key="15">
    <source>
        <dbReference type="Pfam" id="PF00512"/>
    </source>
</evidence>
<keyword evidence="9 16" id="KW-0418">Kinase</keyword>
<accession>A0A4Z0GTC1</accession>
<keyword evidence="12" id="KW-0902">Two-component regulatory system</keyword>
<dbReference type="Gene3D" id="1.10.287.130">
    <property type="match status" value="1"/>
</dbReference>
<dbReference type="OrthoDB" id="9792991at2"/>
<evidence type="ECO:0000256" key="4">
    <source>
        <dbReference type="ARBA" id="ARBA00022475"/>
    </source>
</evidence>
<evidence type="ECO:0000256" key="1">
    <source>
        <dbReference type="ARBA" id="ARBA00000085"/>
    </source>
</evidence>
<evidence type="ECO:0000256" key="12">
    <source>
        <dbReference type="ARBA" id="ARBA00023012"/>
    </source>
</evidence>
<dbReference type="CDD" id="cd00082">
    <property type="entry name" value="HisKA"/>
    <property type="match status" value="1"/>
</dbReference>
<evidence type="ECO:0000256" key="9">
    <source>
        <dbReference type="ARBA" id="ARBA00022777"/>
    </source>
</evidence>
<keyword evidence="10" id="KW-0067">ATP-binding</keyword>
<keyword evidence="13 14" id="KW-0472">Membrane</keyword>
<keyword evidence="7 14" id="KW-0812">Transmembrane</keyword>
<dbReference type="PANTHER" id="PTHR45528:SF1">
    <property type="entry name" value="SENSOR HISTIDINE KINASE CPXA"/>
    <property type="match status" value="1"/>
</dbReference>
<gene>
    <name evidence="16" type="ORF">E4665_00725</name>
</gene>
<dbReference type="Pfam" id="PF00512">
    <property type="entry name" value="HisKA"/>
    <property type="match status" value="1"/>
</dbReference>
<feature type="domain" description="Signal transduction histidine kinase dimerisation/phosphoacceptor" evidence="15">
    <location>
        <begin position="259"/>
        <end position="291"/>
    </location>
</feature>
<dbReference type="SUPFAM" id="SSF47384">
    <property type="entry name" value="Homodimeric domain of signal transducing histidine kinase"/>
    <property type="match status" value="1"/>
</dbReference>
<name>A0A4Z0GTC1_9BACL</name>
<dbReference type="GO" id="GO:0005524">
    <property type="term" value="F:ATP binding"/>
    <property type="evidence" value="ECO:0007669"/>
    <property type="project" value="UniProtKB-KW"/>
</dbReference>
<dbReference type="PANTHER" id="PTHR45528">
    <property type="entry name" value="SENSOR HISTIDINE KINASE CPXA"/>
    <property type="match status" value="1"/>
</dbReference>
<sequence>MTNLTFVWNAFRSYPFGLLIQLVVNSLVLSGIAMLLGALFFNRKYQISRINGFSHVRLLYNQFPIDVRFGLLGLSAIYFLICSEVYRQGFDFPYIFLKYIFTASAVLIVLLQGQWLTDDLNDQKKRHKNWQGSLIVKMGHTLHDAFSQLPAGWQVFGITALIFFLGMSAPVLTLVFNNLLVPLFILSVIGLPILFWIFKQAAAFNRMYLDVAATAAGSDQSDLPARGNGILNQLAANLNTLKRGVKASRREQAKSERLKTELITNVSHDLRTPLTSIITYSDLLKNPDIKEDEKKII</sequence>
<dbReference type="InterPro" id="IPR050398">
    <property type="entry name" value="HssS/ArlS-like"/>
</dbReference>
<evidence type="ECO:0000256" key="11">
    <source>
        <dbReference type="ARBA" id="ARBA00022989"/>
    </source>
</evidence>
<keyword evidence="5" id="KW-0597">Phosphoprotein</keyword>
<feature type="transmembrane region" description="Helical" evidence="14">
    <location>
        <begin position="20"/>
        <end position="42"/>
    </location>
</feature>
<evidence type="ECO:0000256" key="2">
    <source>
        <dbReference type="ARBA" id="ARBA00004651"/>
    </source>
</evidence>
<evidence type="ECO:0000256" key="8">
    <source>
        <dbReference type="ARBA" id="ARBA00022741"/>
    </source>
</evidence>
<dbReference type="EC" id="2.7.13.3" evidence="3"/>
<evidence type="ECO:0000256" key="14">
    <source>
        <dbReference type="SAM" id="Phobius"/>
    </source>
</evidence>
<evidence type="ECO:0000256" key="7">
    <source>
        <dbReference type="ARBA" id="ARBA00022692"/>
    </source>
</evidence>
<dbReference type="InterPro" id="IPR036097">
    <property type="entry name" value="HisK_dim/P_sf"/>
</dbReference>
<evidence type="ECO:0000313" key="17">
    <source>
        <dbReference type="Proteomes" id="UP000298347"/>
    </source>
</evidence>
<evidence type="ECO:0000256" key="5">
    <source>
        <dbReference type="ARBA" id="ARBA00022553"/>
    </source>
</evidence>